<evidence type="ECO:0008006" key="3">
    <source>
        <dbReference type="Google" id="ProtNLM"/>
    </source>
</evidence>
<dbReference type="EMBL" id="CP084930">
    <property type="protein sequence ID" value="USI73560.1"/>
    <property type="molecule type" value="Genomic_DNA"/>
</dbReference>
<proteinExistence type="predicted"/>
<accession>A0ABY4X9M9</accession>
<dbReference type="Proteomes" id="UP001056937">
    <property type="component" value="Chromosome 1"/>
</dbReference>
<protein>
    <recommendedName>
        <fullName evidence="3">RiboL-PSP-HEPN domain-containing protein</fullName>
    </recommendedName>
</protein>
<evidence type="ECO:0000313" key="2">
    <source>
        <dbReference type="Proteomes" id="UP001056937"/>
    </source>
</evidence>
<evidence type="ECO:0000313" key="1">
    <source>
        <dbReference type="EMBL" id="USI73560.1"/>
    </source>
</evidence>
<keyword evidence="2" id="KW-1185">Reference proteome</keyword>
<gene>
    <name evidence="1" type="ORF">LHA26_03505</name>
</gene>
<reference evidence="1" key="1">
    <citation type="journal article" date="2022" name="Toxins">
        <title>Genomic Analysis of Sphingopyxis sp. USTB-05 for Biodegrading Cyanobacterial Hepatotoxins.</title>
        <authorList>
            <person name="Liu C."/>
            <person name="Xu Q."/>
            <person name="Zhao Z."/>
            <person name="Zhang H."/>
            <person name="Liu X."/>
            <person name="Yin C."/>
            <person name="Liu Y."/>
            <person name="Yan H."/>
        </authorList>
    </citation>
    <scope>NUCLEOTIDE SEQUENCE</scope>
    <source>
        <strain evidence="1">NBD5</strain>
    </source>
</reference>
<sequence length="162" mass="18008">MTDDPFELPFGDEFDPDSPAAAMARLRDRFHSIHPQASVIITGYAALELEVDQILRSFVARPEKLPRLSMDHQLGLLRAMLDDPWLDSALNAISAFGAIRNSVAHGDPAEVIDRSILNLEKKSREIGLPLESYPSLGVLAMHLASSLHVGTEFYECIVRDRQ</sequence>
<organism evidence="1 2">
    <name type="scientific">Sphingomonas morindae</name>
    <dbReference type="NCBI Taxonomy" id="1541170"/>
    <lineage>
        <taxon>Bacteria</taxon>
        <taxon>Pseudomonadati</taxon>
        <taxon>Pseudomonadota</taxon>
        <taxon>Alphaproteobacteria</taxon>
        <taxon>Sphingomonadales</taxon>
        <taxon>Sphingomonadaceae</taxon>
        <taxon>Sphingomonas</taxon>
    </lineage>
</organism>
<dbReference type="RefSeq" id="WP_252167369.1">
    <property type="nucleotide sequence ID" value="NZ_CP084930.1"/>
</dbReference>
<name>A0ABY4X9M9_9SPHN</name>